<evidence type="ECO:0000256" key="1">
    <source>
        <dbReference type="SAM" id="MobiDB-lite"/>
    </source>
</evidence>
<feature type="compositionally biased region" description="Low complexity" evidence="1">
    <location>
        <begin position="71"/>
        <end position="111"/>
    </location>
</feature>
<organism evidence="2 3">
    <name type="scientific">Micromonospora chersina</name>
    <dbReference type="NCBI Taxonomy" id="47854"/>
    <lineage>
        <taxon>Bacteria</taxon>
        <taxon>Bacillati</taxon>
        <taxon>Actinomycetota</taxon>
        <taxon>Actinomycetes</taxon>
        <taxon>Micromonosporales</taxon>
        <taxon>Micromonosporaceae</taxon>
        <taxon>Micromonospora</taxon>
    </lineage>
</organism>
<dbReference type="SUPFAM" id="SSF46785">
    <property type="entry name" value="Winged helix' DNA-binding domain"/>
    <property type="match status" value="1"/>
</dbReference>
<dbReference type="Proteomes" id="UP000198605">
    <property type="component" value="Unassembled WGS sequence"/>
</dbReference>
<proteinExistence type="predicted"/>
<dbReference type="InterPro" id="IPR036388">
    <property type="entry name" value="WH-like_DNA-bd_sf"/>
</dbReference>
<sequence>MTDATQPVPAHTMFTVLAALSELGEATATAVAEHAGLGYSTATAKLRAWEKTGQAERFRSDDNRAMWRLTDTGRTTTATPPSTQEAADTPPDGTPAATSDTATTTDPLDAPGVPERDGEPPVPADQDTDEASPALASTGAAPAPLDTTTSSSCGDEQRPPSEEAGHDRQQSDAAPDDAEAEGEGGSNADPQGQANAPGNGRRVKGSLRGAVLDILEAHPDRQYKTSELCKLIDAANAGSGARKASQGAVFNAAIKLVAAGTLVQTVERPATFQLAPNDGGQ</sequence>
<evidence type="ECO:0000313" key="3">
    <source>
        <dbReference type="Proteomes" id="UP000198605"/>
    </source>
</evidence>
<evidence type="ECO:0000313" key="2">
    <source>
        <dbReference type="EMBL" id="SCL56360.1"/>
    </source>
</evidence>
<dbReference type="InterPro" id="IPR036390">
    <property type="entry name" value="WH_DNA-bd_sf"/>
</dbReference>
<protein>
    <submittedName>
        <fullName evidence="2">Uncharacterized protein</fullName>
    </submittedName>
</protein>
<dbReference type="STRING" id="47854.GA0070603_2191"/>
<feature type="region of interest" description="Disordered" evidence="1">
    <location>
        <begin position="71"/>
        <end position="204"/>
    </location>
</feature>
<reference evidence="3" key="1">
    <citation type="submission" date="2016-06" db="EMBL/GenBank/DDBJ databases">
        <authorList>
            <person name="Varghese N."/>
            <person name="Submissions Spin"/>
        </authorList>
    </citation>
    <scope>NUCLEOTIDE SEQUENCE [LARGE SCALE GENOMIC DNA]</scope>
    <source>
        <strain evidence="3">DSM 44151</strain>
    </source>
</reference>
<keyword evidence="3" id="KW-1185">Reference proteome</keyword>
<dbReference type="Gene3D" id="1.10.10.10">
    <property type="entry name" value="Winged helix-like DNA-binding domain superfamily/Winged helix DNA-binding domain"/>
    <property type="match status" value="1"/>
</dbReference>
<gene>
    <name evidence="2" type="ORF">GA0070603_2191</name>
</gene>
<dbReference type="AlphaFoldDB" id="A0A1C6UQZ9"/>
<dbReference type="EMBL" id="FMIB01000002">
    <property type="protein sequence ID" value="SCL56360.1"/>
    <property type="molecule type" value="Genomic_DNA"/>
</dbReference>
<name>A0A1C6UQZ9_9ACTN</name>
<feature type="compositionally biased region" description="Basic and acidic residues" evidence="1">
    <location>
        <begin position="155"/>
        <end position="170"/>
    </location>
</feature>
<accession>A0A1C6UQZ9</accession>